<accession>A0ABN0YGP2</accession>
<evidence type="ECO:0000313" key="2">
    <source>
        <dbReference type="EMBL" id="GAA0394887.1"/>
    </source>
</evidence>
<reference evidence="2 3" key="1">
    <citation type="journal article" date="2019" name="Int. J. Syst. Evol. Microbiol.">
        <title>The Global Catalogue of Microorganisms (GCM) 10K type strain sequencing project: providing services to taxonomists for standard genome sequencing and annotation.</title>
        <authorList>
            <consortium name="The Broad Institute Genomics Platform"/>
            <consortium name="The Broad Institute Genome Sequencing Center for Infectious Disease"/>
            <person name="Wu L."/>
            <person name="Ma J."/>
        </authorList>
    </citation>
    <scope>NUCLEOTIDE SEQUENCE [LARGE SCALE GENOMIC DNA]</scope>
    <source>
        <strain evidence="2 3">JCM 13476</strain>
    </source>
</reference>
<dbReference type="Proteomes" id="UP001500791">
    <property type="component" value="Unassembled WGS sequence"/>
</dbReference>
<dbReference type="InterPro" id="IPR010270">
    <property type="entry name" value="Phage_P2_GpM"/>
</dbReference>
<feature type="region of interest" description="Disordered" evidence="1">
    <location>
        <begin position="1"/>
        <end position="21"/>
    </location>
</feature>
<dbReference type="EMBL" id="BAAAEJ010000007">
    <property type="protein sequence ID" value="GAA0394887.1"/>
    <property type="molecule type" value="Genomic_DNA"/>
</dbReference>
<keyword evidence="3" id="KW-1185">Reference proteome</keyword>
<organism evidence="2 3">
    <name type="scientific">Brevundimonas terrae</name>
    <dbReference type="NCBI Taxonomy" id="363631"/>
    <lineage>
        <taxon>Bacteria</taxon>
        <taxon>Pseudomonadati</taxon>
        <taxon>Pseudomonadota</taxon>
        <taxon>Alphaproteobacteria</taxon>
        <taxon>Caulobacterales</taxon>
        <taxon>Caulobacteraceae</taxon>
        <taxon>Brevundimonas</taxon>
    </lineage>
</organism>
<comment type="caution">
    <text evidence="2">The sequence shown here is derived from an EMBL/GenBank/DDBJ whole genome shotgun (WGS) entry which is preliminary data.</text>
</comment>
<feature type="compositionally biased region" description="Low complexity" evidence="1">
    <location>
        <begin position="322"/>
        <end position="341"/>
    </location>
</feature>
<evidence type="ECO:0000313" key="3">
    <source>
        <dbReference type="Proteomes" id="UP001500791"/>
    </source>
</evidence>
<protein>
    <recommendedName>
        <fullName evidence="4">Terminase</fullName>
    </recommendedName>
</protein>
<dbReference type="RefSeq" id="WP_167177619.1">
    <property type="nucleotide sequence ID" value="NZ_BAAAEJ010000007.1"/>
</dbReference>
<gene>
    <name evidence="2" type="ORF">GCM10009093_21850</name>
</gene>
<sequence length="341" mass="36733">MTPAEHAKAKAEAKARDKAEADAKAKAAILNRRRPLMTAPVIRAEKPVPPPQPGHTSPAARRKAYLVASGAGAVLAASGLSADASLMDDISLSPDVAKIVIQLEDDRRRLKDIKATDRKVEAKRLMLPAYKGWCDGVLAAGQGERGPLDQVFTTIMAWTIDVGDYMTALPMLEHTMIHGLDMPAQFNRDPITFAIDQICEEAIRLYDLGLAKDAGFDAAVLPMLQDLVADHDVDLHDEVEAKLHKAMGRAVLAEANEEDAADLKARQETALREYLAAIEKCPRVGVKKDIERLQRALTKAAMESPESATVTEDSATVSTDGATKTDTSDNTSTESTASKDA</sequence>
<evidence type="ECO:0000256" key="1">
    <source>
        <dbReference type="SAM" id="MobiDB-lite"/>
    </source>
</evidence>
<name>A0ABN0YGP2_9CAUL</name>
<feature type="compositionally biased region" description="Polar residues" evidence="1">
    <location>
        <begin position="306"/>
        <end position="321"/>
    </location>
</feature>
<proteinExistence type="predicted"/>
<evidence type="ECO:0008006" key="4">
    <source>
        <dbReference type="Google" id="ProtNLM"/>
    </source>
</evidence>
<feature type="region of interest" description="Disordered" evidence="1">
    <location>
        <begin position="299"/>
        <end position="341"/>
    </location>
</feature>
<dbReference type="Pfam" id="PF05944">
    <property type="entry name" value="Phage_term_smal"/>
    <property type="match status" value="1"/>
</dbReference>